<dbReference type="CDD" id="cd20071">
    <property type="entry name" value="SET_SMYD"/>
    <property type="match status" value="1"/>
</dbReference>
<dbReference type="PROSITE" id="PS50280">
    <property type="entry name" value="SET"/>
    <property type="match status" value="1"/>
</dbReference>
<evidence type="ECO:0000256" key="7">
    <source>
        <dbReference type="PROSITE-ProRule" id="PRU00134"/>
    </source>
</evidence>
<keyword evidence="4" id="KW-0479">Metal-binding</keyword>
<dbReference type="GO" id="GO:0008270">
    <property type="term" value="F:zinc ion binding"/>
    <property type="evidence" value="ECO:0007669"/>
    <property type="project" value="UniProtKB-KW"/>
</dbReference>
<gene>
    <name evidence="10" type="ORF">SNE40_013267</name>
</gene>
<evidence type="ECO:0000313" key="11">
    <source>
        <dbReference type="Proteomes" id="UP001347796"/>
    </source>
</evidence>
<dbReference type="InterPro" id="IPR001214">
    <property type="entry name" value="SET_dom"/>
</dbReference>
<evidence type="ECO:0000256" key="4">
    <source>
        <dbReference type="ARBA" id="ARBA00022723"/>
    </source>
</evidence>
<dbReference type="Gene3D" id="6.10.140.2220">
    <property type="match status" value="1"/>
</dbReference>
<keyword evidence="11" id="KW-1185">Reference proteome</keyword>
<keyword evidence="3" id="KW-0949">S-adenosyl-L-methionine</keyword>
<reference evidence="10 11" key="1">
    <citation type="submission" date="2024-01" db="EMBL/GenBank/DDBJ databases">
        <title>The genome of the rayed Mediterranean limpet Patella caerulea (Linnaeus, 1758).</title>
        <authorList>
            <person name="Anh-Thu Weber A."/>
            <person name="Halstead-Nussloch G."/>
        </authorList>
    </citation>
    <scope>NUCLEOTIDE SEQUENCE [LARGE SCALE GENOMIC DNA]</scope>
    <source>
        <strain evidence="10">AATW-2023a</strain>
        <tissue evidence="10">Whole specimen</tissue>
    </source>
</reference>
<dbReference type="SUPFAM" id="SSF144232">
    <property type="entry name" value="HIT/MYND zinc finger-like"/>
    <property type="match status" value="1"/>
</dbReference>
<dbReference type="SUPFAM" id="SSF82199">
    <property type="entry name" value="SET domain"/>
    <property type="match status" value="1"/>
</dbReference>
<dbReference type="PANTHER" id="PTHR46402:SF2">
    <property type="entry name" value="HISTONE-LYSINE N-TRIMETHYLTRANSFERASE SMYD5"/>
    <property type="match status" value="1"/>
</dbReference>
<evidence type="ECO:0000259" key="9">
    <source>
        <dbReference type="PROSITE" id="PS50865"/>
    </source>
</evidence>
<evidence type="ECO:0000256" key="6">
    <source>
        <dbReference type="ARBA" id="ARBA00022833"/>
    </source>
</evidence>
<organism evidence="10 11">
    <name type="scientific">Patella caerulea</name>
    <name type="common">Rayed Mediterranean limpet</name>
    <dbReference type="NCBI Taxonomy" id="87958"/>
    <lineage>
        <taxon>Eukaryota</taxon>
        <taxon>Metazoa</taxon>
        <taxon>Spiralia</taxon>
        <taxon>Lophotrochozoa</taxon>
        <taxon>Mollusca</taxon>
        <taxon>Gastropoda</taxon>
        <taxon>Patellogastropoda</taxon>
        <taxon>Patelloidea</taxon>
        <taxon>Patellidae</taxon>
        <taxon>Patella</taxon>
    </lineage>
</organism>
<evidence type="ECO:0000256" key="3">
    <source>
        <dbReference type="ARBA" id="ARBA00022691"/>
    </source>
</evidence>
<dbReference type="Proteomes" id="UP001347796">
    <property type="component" value="Unassembled WGS sequence"/>
</dbReference>
<name>A0AAN8PTE4_PATCE</name>
<dbReference type="InterPro" id="IPR002893">
    <property type="entry name" value="Znf_MYND"/>
</dbReference>
<proteinExistence type="predicted"/>
<evidence type="ECO:0000259" key="8">
    <source>
        <dbReference type="PROSITE" id="PS50280"/>
    </source>
</evidence>
<dbReference type="Pfam" id="PF01753">
    <property type="entry name" value="zf-MYND"/>
    <property type="match status" value="1"/>
</dbReference>
<evidence type="ECO:0000256" key="2">
    <source>
        <dbReference type="ARBA" id="ARBA00022679"/>
    </source>
</evidence>
<dbReference type="PROSITE" id="PS01360">
    <property type="entry name" value="ZF_MYND_1"/>
    <property type="match status" value="1"/>
</dbReference>
<dbReference type="GO" id="GO:0032259">
    <property type="term" value="P:methylation"/>
    <property type="evidence" value="ECO:0007669"/>
    <property type="project" value="UniProtKB-KW"/>
</dbReference>
<keyword evidence="2" id="KW-0808">Transferase</keyword>
<feature type="domain" description="MYND-type" evidence="9">
    <location>
        <begin position="167"/>
        <end position="209"/>
    </location>
</feature>
<feature type="domain" description="SET" evidence="8">
    <location>
        <begin position="19"/>
        <end position="131"/>
    </location>
</feature>
<keyword evidence="1" id="KW-0489">Methyltransferase</keyword>
<dbReference type="PANTHER" id="PTHR46402">
    <property type="entry name" value="SET AND MYND DOMAIN-CONTAINING PROTEIN 5"/>
    <property type="match status" value="1"/>
</dbReference>
<dbReference type="InterPro" id="IPR046341">
    <property type="entry name" value="SET_dom_sf"/>
</dbReference>
<accession>A0AAN8PTE4</accession>
<dbReference type="AlphaFoldDB" id="A0AAN8PTE4"/>
<dbReference type="GO" id="GO:0045814">
    <property type="term" value="P:negative regulation of gene expression, epigenetic"/>
    <property type="evidence" value="ECO:0007669"/>
    <property type="project" value="TreeGrafter"/>
</dbReference>
<dbReference type="EMBL" id="JAZGQO010000009">
    <property type="protein sequence ID" value="KAK6178481.1"/>
    <property type="molecule type" value="Genomic_DNA"/>
</dbReference>
<evidence type="ECO:0000256" key="5">
    <source>
        <dbReference type="ARBA" id="ARBA00022771"/>
    </source>
</evidence>
<evidence type="ECO:0000313" key="10">
    <source>
        <dbReference type="EMBL" id="KAK6178481.1"/>
    </source>
</evidence>
<keyword evidence="5 7" id="KW-0863">Zinc-finger</keyword>
<comment type="caution">
    <text evidence="10">The sequence shown here is derived from an EMBL/GenBank/DDBJ whole genome shotgun (WGS) entry which is preliminary data.</text>
</comment>
<dbReference type="PROSITE" id="PS50865">
    <property type="entry name" value="ZF_MYND_2"/>
    <property type="match status" value="1"/>
</dbReference>
<protein>
    <submittedName>
        <fullName evidence="10">Uncharacterized protein</fullName>
    </submittedName>
</protein>
<keyword evidence="6" id="KW-0862">Zinc</keyword>
<dbReference type="Pfam" id="PF00856">
    <property type="entry name" value="SET"/>
    <property type="match status" value="1"/>
</dbReference>
<evidence type="ECO:0000256" key="1">
    <source>
        <dbReference type="ARBA" id="ARBA00022603"/>
    </source>
</evidence>
<dbReference type="Gene3D" id="2.170.270.10">
    <property type="entry name" value="SET domain"/>
    <property type="match status" value="1"/>
</dbReference>
<sequence>MPHMLPVFQRVFQDCGDGVSFEISDEEFNGRFYQAACNLQAYSDNINPYHLFMTNLANDIRAVKIIRYLQKQAKEPLFVGMFPLHACMNHSCDHNVDVRDGGRPDLKRLPGVMVVANRDIKKGEELCTTYINPQMARVLRRAWLFKSFNFWCQCKKCIHEGDDSSYCTDCGKNAATGKGFLSCGKCKRAFYCSKACQKSSWHKGHKLICQKSLPVQDSQILEIDNKLKRYVSH</sequence>
<dbReference type="GO" id="GO:0042799">
    <property type="term" value="F:histone H4K20 methyltransferase activity"/>
    <property type="evidence" value="ECO:0007669"/>
    <property type="project" value="TreeGrafter"/>
</dbReference>